<reference evidence="2 3" key="1">
    <citation type="submission" date="2019-05" db="EMBL/GenBank/DDBJ databases">
        <title>Another draft genome of Portunus trituberculatus and its Hox gene families provides insights of decapod evolution.</title>
        <authorList>
            <person name="Jeong J.-H."/>
            <person name="Song I."/>
            <person name="Kim S."/>
            <person name="Choi T."/>
            <person name="Kim D."/>
            <person name="Ryu S."/>
            <person name="Kim W."/>
        </authorList>
    </citation>
    <scope>NUCLEOTIDE SEQUENCE [LARGE SCALE GENOMIC DNA]</scope>
    <source>
        <tissue evidence="2">Muscle</tissue>
    </source>
</reference>
<dbReference type="AlphaFoldDB" id="A0A5B7HY43"/>
<comment type="caution">
    <text evidence="2">The sequence shown here is derived from an EMBL/GenBank/DDBJ whole genome shotgun (WGS) entry which is preliminary data.</text>
</comment>
<dbReference type="Proteomes" id="UP000324222">
    <property type="component" value="Unassembled WGS sequence"/>
</dbReference>
<feature type="region of interest" description="Disordered" evidence="1">
    <location>
        <begin position="1"/>
        <end position="20"/>
    </location>
</feature>
<sequence>MVRAQHEAVTSPADLTADPGVPYLWGQDSALSTFSPIIFKFLTQVLKASLKRCRPLISFILMLSSPQTPLIKC</sequence>
<keyword evidence="3" id="KW-1185">Reference proteome</keyword>
<evidence type="ECO:0000313" key="3">
    <source>
        <dbReference type="Proteomes" id="UP000324222"/>
    </source>
</evidence>
<organism evidence="2 3">
    <name type="scientific">Portunus trituberculatus</name>
    <name type="common">Swimming crab</name>
    <name type="synonym">Neptunus trituberculatus</name>
    <dbReference type="NCBI Taxonomy" id="210409"/>
    <lineage>
        <taxon>Eukaryota</taxon>
        <taxon>Metazoa</taxon>
        <taxon>Ecdysozoa</taxon>
        <taxon>Arthropoda</taxon>
        <taxon>Crustacea</taxon>
        <taxon>Multicrustacea</taxon>
        <taxon>Malacostraca</taxon>
        <taxon>Eumalacostraca</taxon>
        <taxon>Eucarida</taxon>
        <taxon>Decapoda</taxon>
        <taxon>Pleocyemata</taxon>
        <taxon>Brachyura</taxon>
        <taxon>Eubrachyura</taxon>
        <taxon>Portunoidea</taxon>
        <taxon>Portunidae</taxon>
        <taxon>Portuninae</taxon>
        <taxon>Portunus</taxon>
    </lineage>
</organism>
<evidence type="ECO:0000313" key="2">
    <source>
        <dbReference type="EMBL" id="MPC74177.1"/>
    </source>
</evidence>
<dbReference type="EMBL" id="VSRR010038391">
    <property type="protein sequence ID" value="MPC74177.1"/>
    <property type="molecule type" value="Genomic_DNA"/>
</dbReference>
<accession>A0A5B7HY43</accession>
<name>A0A5B7HY43_PORTR</name>
<evidence type="ECO:0000256" key="1">
    <source>
        <dbReference type="SAM" id="MobiDB-lite"/>
    </source>
</evidence>
<protein>
    <submittedName>
        <fullName evidence="2">Uncharacterized protein</fullName>
    </submittedName>
</protein>
<gene>
    <name evidence="2" type="ORF">E2C01_068527</name>
</gene>
<proteinExistence type="predicted"/>